<protein>
    <submittedName>
        <fullName evidence="2">Uncharacterized protein</fullName>
    </submittedName>
</protein>
<evidence type="ECO:0000313" key="2">
    <source>
        <dbReference type="EMBL" id="CAE7292525.1"/>
    </source>
</evidence>
<proteinExistence type="predicted"/>
<comment type="caution">
    <text evidence="2">The sequence shown here is derived from an EMBL/GenBank/DDBJ whole genome shotgun (WGS) entry which is preliminary data.</text>
</comment>
<evidence type="ECO:0000313" key="3">
    <source>
        <dbReference type="Proteomes" id="UP000604046"/>
    </source>
</evidence>
<dbReference type="Proteomes" id="UP000604046">
    <property type="component" value="Unassembled WGS sequence"/>
</dbReference>
<feature type="transmembrane region" description="Helical" evidence="1">
    <location>
        <begin position="504"/>
        <end position="525"/>
    </location>
</feature>
<feature type="transmembrane region" description="Helical" evidence="1">
    <location>
        <begin position="474"/>
        <end position="492"/>
    </location>
</feature>
<keyword evidence="1" id="KW-0472">Membrane</keyword>
<keyword evidence="1" id="KW-1133">Transmembrane helix</keyword>
<gene>
    <name evidence="2" type="ORF">SNAT2548_LOCUS15422</name>
</gene>
<evidence type="ECO:0000256" key="1">
    <source>
        <dbReference type="SAM" id="Phobius"/>
    </source>
</evidence>
<keyword evidence="3" id="KW-1185">Reference proteome</keyword>
<sequence length="659" mass="73167">MSRSSFARQLKNVKSSFLMQLYPSEFRAPMQTLINGEMFPESKAVEESTPMSHVSAKSTRVVKMILWSRRNGESYHPAKVCKPTAEVSGEKHDWLYYKQWYEVSVQPGIMLSAFPGWGRDGSEAHRRVTPDKWCVTREDGTVGRCRSELHESLACQSVIHEDLKYLRKEIQHADTIGPNMYNVVDNYIKPLCEQAGNSSWALLRNPDGLSCDVFITHGWAEGIYEFIDKVLASWPPHANAAWCCVLANPQNLDIGQMLETPQSSPFAAALKAAHSVMVVANRTGSIYARIWCTYEAYLAFMWDKHIFTAHPPTRGWFRAVQAMTMESAIKGLEGMFQAFWGLNFETARFASVCLGSPVFVLPYLASRLYHCSQKRSESKDLGQNFTSIVHAEASRPEDKQNILLDIGNNTEEVDDFIRLLLQTTVVTPDTKQAKALGVRFSGVADWSLPVLLAVYWHLVWPTQLLFQEDVTCNLSMVCFIVCSVSWVASDFFHRAFIRSVLTKLGIVLLALHALMIVPAVFNFGVVTDTSATSLEQVVVHVVGVAATACCMLGVCGLAKIPRYGLAVASILSPGVPDFSSLEVLARPPSCFPQICLSSPARVWAGSVGCGQTCLGCMRSWCCRRRTSEMKFVLSFGRSSTSDSLIEGCLADPPGFAELI</sequence>
<accession>A0A812MYJ3</accession>
<name>A0A812MYJ3_9DINO</name>
<keyword evidence="1" id="KW-0812">Transmembrane</keyword>
<dbReference type="AlphaFoldDB" id="A0A812MYJ3"/>
<dbReference type="EMBL" id="CAJNDS010001957">
    <property type="protein sequence ID" value="CAE7292525.1"/>
    <property type="molecule type" value="Genomic_DNA"/>
</dbReference>
<organism evidence="2 3">
    <name type="scientific">Symbiodinium natans</name>
    <dbReference type="NCBI Taxonomy" id="878477"/>
    <lineage>
        <taxon>Eukaryota</taxon>
        <taxon>Sar</taxon>
        <taxon>Alveolata</taxon>
        <taxon>Dinophyceae</taxon>
        <taxon>Suessiales</taxon>
        <taxon>Symbiodiniaceae</taxon>
        <taxon>Symbiodinium</taxon>
    </lineage>
</organism>
<feature type="transmembrane region" description="Helical" evidence="1">
    <location>
        <begin position="537"/>
        <end position="558"/>
    </location>
</feature>
<dbReference type="OrthoDB" id="415695at2759"/>
<reference evidence="2" key="1">
    <citation type="submission" date="2021-02" db="EMBL/GenBank/DDBJ databases">
        <authorList>
            <person name="Dougan E. K."/>
            <person name="Rhodes N."/>
            <person name="Thang M."/>
            <person name="Chan C."/>
        </authorList>
    </citation>
    <scope>NUCLEOTIDE SEQUENCE</scope>
</reference>